<dbReference type="CDD" id="cd17058">
    <property type="entry name" value="Ubl_SNRNP25"/>
    <property type="match status" value="1"/>
</dbReference>
<dbReference type="Pfam" id="PF18036">
    <property type="entry name" value="Ubiquitin_4"/>
    <property type="match status" value="1"/>
</dbReference>
<dbReference type="AlphaFoldDB" id="A0AAV2SB50"/>
<dbReference type="PANTHER" id="PTHR14942:SF0">
    <property type="entry name" value="U11_U12 SMALL NUCLEAR RIBONUCLEOPROTEIN 25 KDA PROTEIN"/>
    <property type="match status" value="1"/>
</dbReference>
<name>A0AAV2SB50_MEGNR</name>
<evidence type="ECO:0000256" key="1">
    <source>
        <dbReference type="SAM" id="MobiDB-lite"/>
    </source>
</evidence>
<reference evidence="3 4" key="1">
    <citation type="submission" date="2024-05" db="EMBL/GenBank/DDBJ databases">
        <authorList>
            <person name="Wallberg A."/>
        </authorList>
    </citation>
    <scope>NUCLEOTIDE SEQUENCE [LARGE SCALE GENOMIC DNA]</scope>
</reference>
<keyword evidence="4" id="KW-1185">Reference proteome</keyword>
<dbReference type="InterPro" id="IPR039690">
    <property type="entry name" value="SNRNP25"/>
</dbReference>
<dbReference type="InterPro" id="IPR040610">
    <property type="entry name" value="SNRNP25_ubiquitin"/>
</dbReference>
<evidence type="ECO:0000313" key="3">
    <source>
        <dbReference type="EMBL" id="CAL4174387.1"/>
    </source>
</evidence>
<proteinExistence type="predicted"/>
<dbReference type="Proteomes" id="UP001497623">
    <property type="component" value="Unassembled WGS sequence"/>
</dbReference>
<feature type="compositionally biased region" description="Acidic residues" evidence="1">
    <location>
        <begin position="25"/>
        <end position="35"/>
    </location>
</feature>
<organism evidence="3 4">
    <name type="scientific">Meganyctiphanes norvegica</name>
    <name type="common">Northern krill</name>
    <name type="synonym">Thysanopoda norvegica</name>
    <dbReference type="NCBI Taxonomy" id="48144"/>
    <lineage>
        <taxon>Eukaryota</taxon>
        <taxon>Metazoa</taxon>
        <taxon>Ecdysozoa</taxon>
        <taxon>Arthropoda</taxon>
        <taxon>Crustacea</taxon>
        <taxon>Multicrustacea</taxon>
        <taxon>Malacostraca</taxon>
        <taxon>Eumalacostraca</taxon>
        <taxon>Eucarida</taxon>
        <taxon>Euphausiacea</taxon>
        <taxon>Euphausiidae</taxon>
        <taxon>Meganyctiphanes</taxon>
    </lineage>
</organism>
<sequence>MDFTTETDGCSSTFFKDLSPKPMLDEQENIGEDPDGERLSHAELKDVFQKALEPLLKNDPILSDLHPQVTLEEVSALIEVEHGRAVTVFIEKVDGGHWSVVVPREATVLDLKRALKNHVALSLIRRNIKKKISWRYIWKNNILCYNSVQLSDLSAHILDYGINNKSTLTFSKRLRIKQSQRKK</sequence>
<evidence type="ECO:0000313" key="4">
    <source>
        <dbReference type="Proteomes" id="UP001497623"/>
    </source>
</evidence>
<feature type="region of interest" description="Disordered" evidence="1">
    <location>
        <begin position="14"/>
        <end position="37"/>
    </location>
</feature>
<dbReference type="Gene3D" id="3.10.20.90">
    <property type="entry name" value="Phosphatidylinositol 3-kinase Catalytic Subunit, Chain A, domain 1"/>
    <property type="match status" value="1"/>
</dbReference>
<comment type="caution">
    <text evidence="3">The sequence shown here is derived from an EMBL/GenBank/DDBJ whole genome shotgun (WGS) entry which is preliminary data.</text>
</comment>
<accession>A0AAV2SB50</accession>
<feature type="domain" description="SNRNP25 ubiquitin-like" evidence="2">
    <location>
        <begin position="87"/>
        <end position="174"/>
    </location>
</feature>
<protein>
    <recommendedName>
        <fullName evidence="2">SNRNP25 ubiquitin-like domain-containing protein</fullName>
    </recommendedName>
</protein>
<evidence type="ECO:0000259" key="2">
    <source>
        <dbReference type="Pfam" id="PF18036"/>
    </source>
</evidence>
<gene>
    <name evidence="3" type="ORF">MNOR_LOCUS34512</name>
</gene>
<dbReference type="PANTHER" id="PTHR14942">
    <property type="entry name" value="U11/U12 SMALL NUCLEAR RIBONUCLEOPROTEIN 25 KDA PROTEIN"/>
    <property type="match status" value="1"/>
</dbReference>
<dbReference type="SUPFAM" id="SSF54236">
    <property type="entry name" value="Ubiquitin-like"/>
    <property type="match status" value="1"/>
</dbReference>
<dbReference type="InterPro" id="IPR029071">
    <property type="entry name" value="Ubiquitin-like_domsf"/>
</dbReference>
<dbReference type="GO" id="GO:0000398">
    <property type="term" value="P:mRNA splicing, via spliceosome"/>
    <property type="evidence" value="ECO:0007669"/>
    <property type="project" value="InterPro"/>
</dbReference>
<dbReference type="EMBL" id="CAXKWB010053483">
    <property type="protein sequence ID" value="CAL4174387.1"/>
    <property type="molecule type" value="Genomic_DNA"/>
</dbReference>
<dbReference type="GO" id="GO:0005689">
    <property type="term" value="C:U12-type spliceosomal complex"/>
    <property type="evidence" value="ECO:0007669"/>
    <property type="project" value="TreeGrafter"/>
</dbReference>